<proteinExistence type="inferred from homology"/>
<keyword evidence="1" id="KW-0963">Cytoplasm</keyword>
<comment type="caution">
    <text evidence="2">The sequence shown here is derived from an EMBL/GenBank/DDBJ whole genome shotgun (WGS) entry which is preliminary data.</text>
</comment>
<name>A0ABS6DAB9_9FIRM</name>
<dbReference type="NCBIfam" id="TIGR00208">
    <property type="entry name" value="fliS"/>
    <property type="match status" value="1"/>
</dbReference>
<dbReference type="PANTHER" id="PTHR34773">
    <property type="entry name" value="FLAGELLAR SECRETION CHAPERONE FLIS"/>
    <property type="match status" value="1"/>
</dbReference>
<evidence type="ECO:0000256" key="1">
    <source>
        <dbReference type="PIRNR" id="PIRNR039090"/>
    </source>
</evidence>
<dbReference type="PIRSF" id="PIRSF039090">
    <property type="entry name" value="Flis"/>
    <property type="match status" value="1"/>
</dbReference>
<reference evidence="2 3" key="1">
    <citation type="submission" date="2021-06" db="EMBL/GenBank/DDBJ databases">
        <title>Faecalicatena sp. nov. isolated from porcine feces.</title>
        <authorList>
            <person name="Oh B.S."/>
            <person name="Lee J.H."/>
        </authorList>
    </citation>
    <scope>NUCLEOTIDE SEQUENCE [LARGE SCALE GENOMIC DNA]</scope>
    <source>
        <strain evidence="2 3">AGMB00832</strain>
    </source>
</reference>
<sequence>MQNPYEKYKEQSVMTMTGGDMINLLFETAVKRLNEGLKFLEQKDFEGSNIAFQKAQSIFTHLDVTLDDKYEISKNLSALYEFFNYKIVQANMKKDPQPVEEILPLIGELQESFQQADKQARIMRSQVS</sequence>
<comment type="subcellular location">
    <subcellularLocation>
        <location evidence="1">Cytoplasm</location>
        <location evidence="1">Cytosol</location>
    </subcellularLocation>
</comment>
<evidence type="ECO:0000313" key="2">
    <source>
        <dbReference type="EMBL" id="MBU3878568.1"/>
    </source>
</evidence>
<keyword evidence="2" id="KW-0966">Cell projection</keyword>
<dbReference type="Proteomes" id="UP000723714">
    <property type="component" value="Unassembled WGS sequence"/>
</dbReference>
<dbReference type="RefSeq" id="WP_216245411.1">
    <property type="nucleotide sequence ID" value="NZ_JABACJ020000038.1"/>
</dbReference>
<gene>
    <name evidence="2" type="primary">fliS</name>
    <name evidence="2" type="ORF">HGO97_022480</name>
</gene>
<comment type="similarity">
    <text evidence="1">Belongs to the FliS family.</text>
</comment>
<dbReference type="PANTHER" id="PTHR34773:SF1">
    <property type="entry name" value="FLAGELLAR SECRETION CHAPERONE FLIS"/>
    <property type="match status" value="1"/>
</dbReference>
<keyword evidence="2" id="KW-0282">Flagellum</keyword>
<accession>A0ABS6DAB9</accession>
<protein>
    <recommendedName>
        <fullName evidence="1">Flagellar secretion chaperone FliS</fullName>
    </recommendedName>
</protein>
<keyword evidence="2" id="KW-0969">Cilium</keyword>
<dbReference type="EMBL" id="JABACJ020000038">
    <property type="protein sequence ID" value="MBU3878568.1"/>
    <property type="molecule type" value="Genomic_DNA"/>
</dbReference>
<evidence type="ECO:0000313" key="3">
    <source>
        <dbReference type="Proteomes" id="UP000723714"/>
    </source>
</evidence>
<dbReference type="InterPro" id="IPR003713">
    <property type="entry name" value="FliS"/>
</dbReference>
<dbReference type="CDD" id="cd16098">
    <property type="entry name" value="FliS"/>
    <property type="match status" value="1"/>
</dbReference>
<organism evidence="2 3">
    <name type="scientific">Faecalicatena faecalis</name>
    <dbReference type="NCBI Taxonomy" id="2726362"/>
    <lineage>
        <taxon>Bacteria</taxon>
        <taxon>Bacillati</taxon>
        <taxon>Bacillota</taxon>
        <taxon>Clostridia</taxon>
        <taxon>Lachnospirales</taxon>
        <taxon>Lachnospiraceae</taxon>
        <taxon>Faecalicatena</taxon>
    </lineage>
</organism>
<keyword evidence="1" id="KW-1005">Bacterial flagellum biogenesis</keyword>
<dbReference type="Pfam" id="PF02561">
    <property type="entry name" value="FliS"/>
    <property type="match status" value="1"/>
</dbReference>
<keyword evidence="3" id="KW-1185">Reference proteome</keyword>